<protein>
    <submittedName>
        <fullName evidence="1">Paeninodin family lasso peptide</fullName>
    </submittedName>
</protein>
<evidence type="ECO:0000313" key="1">
    <source>
        <dbReference type="EMBL" id="MFC0216702.1"/>
    </source>
</evidence>
<dbReference type="NCBIfam" id="NF033524">
    <property type="entry name" value="lasso_PadeA_fam"/>
    <property type="match status" value="1"/>
</dbReference>
<comment type="caution">
    <text evidence="1">The sequence shown here is derived from an EMBL/GenBank/DDBJ whole genome shotgun (WGS) entry which is preliminary data.</text>
</comment>
<evidence type="ECO:0000313" key="2">
    <source>
        <dbReference type="Proteomes" id="UP001589776"/>
    </source>
</evidence>
<gene>
    <name evidence="1" type="ORF">ACFFK0_30345</name>
</gene>
<dbReference type="Proteomes" id="UP001589776">
    <property type="component" value="Unassembled WGS sequence"/>
</dbReference>
<name>A0ABV6DVV2_9BACL</name>
<dbReference type="RefSeq" id="WP_377475132.1">
    <property type="nucleotide sequence ID" value="NZ_JBHLWN010000124.1"/>
</dbReference>
<sequence>MENKKEWIEPCLEVLDVRETTLQPTWIFKEPGDNYDFWHRELIQIS</sequence>
<organism evidence="1 2">
    <name type="scientific">Paenibacillus chartarius</name>
    <dbReference type="NCBI Taxonomy" id="747481"/>
    <lineage>
        <taxon>Bacteria</taxon>
        <taxon>Bacillati</taxon>
        <taxon>Bacillota</taxon>
        <taxon>Bacilli</taxon>
        <taxon>Bacillales</taxon>
        <taxon>Paenibacillaceae</taxon>
        <taxon>Paenibacillus</taxon>
    </lineage>
</organism>
<keyword evidence="2" id="KW-1185">Reference proteome</keyword>
<dbReference type="EMBL" id="JBHLWN010000124">
    <property type="protein sequence ID" value="MFC0216702.1"/>
    <property type="molecule type" value="Genomic_DNA"/>
</dbReference>
<accession>A0ABV6DVV2</accession>
<reference evidence="1 2" key="1">
    <citation type="submission" date="2024-09" db="EMBL/GenBank/DDBJ databases">
        <authorList>
            <person name="Sun Q."/>
            <person name="Mori K."/>
        </authorList>
    </citation>
    <scope>NUCLEOTIDE SEQUENCE [LARGE SCALE GENOMIC DNA]</scope>
    <source>
        <strain evidence="1 2">CCM 7759</strain>
    </source>
</reference>
<dbReference type="InterPro" id="IPR049825">
    <property type="entry name" value="Lasso_PadeA-like"/>
</dbReference>
<proteinExistence type="predicted"/>